<keyword evidence="3" id="KW-1185">Reference proteome</keyword>
<sequence>MRYISILLIVILSACGSKKPEAVSTEFNQLMKEVIEVHDVAMAEMGNLISLKKELAATLDSTENDSVKLQAIEDLDIAHESMMVWMRGFSDAFTAEQITKGLPDTYESEEVRAEAEETLIDLKEQAESVEEMNQKVQTSLTQARQILKK</sequence>
<evidence type="ECO:0000256" key="1">
    <source>
        <dbReference type="SAM" id="Coils"/>
    </source>
</evidence>
<accession>A0ABT3CRZ2</accession>
<proteinExistence type="predicted"/>
<feature type="coiled-coil region" evidence="1">
    <location>
        <begin position="112"/>
        <end position="139"/>
    </location>
</feature>
<reference evidence="2 3" key="1">
    <citation type="submission" date="2022-10" db="EMBL/GenBank/DDBJ databases">
        <title>Comparative genomics and taxonomic characterization of three novel marine species of genus Reichenbachiella exhibiting antioxidant and polysaccharide degradation activities.</title>
        <authorList>
            <person name="Muhammad N."/>
            <person name="Lee Y.-J."/>
            <person name="Ko J."/>
            <person name="Kim S.-G."/>
        </authorList>
    </citation>
    <scope>NUCLEOTIDE SEQUENCE [LARGE SCALE GENOMIC DNA]</scope>
    <source>
        <strain evidence="2 3">ABR2-5</strain>
    </source>
</reference>
<gene>
    <name evidence="2" type="ORF">N7U62_05155</name>
</gene>
<keyword evidence="1" id="KW-0175">Coiled coil</keyword>
<dbReference type="Proteomes" id="UP001300692">
    <property type="component" value="Unassembled WGS sequence"/>
</dbReference>
<protein>
    <recommendedName>
        <fullName evidence="4">Viral A-type inclusion protein</fullName>
    </recommendedName>
</protein>
<organism evidence="2 3">
    <name type="scientific">Reichenbachiella ulvae</name>
    <dbReference type="NCBI Taxonomy" id="2980104"/>
    <lineage>
        <taxon>Bacteria</taxon>
        <taxon>Pseudomonadati</taxon>
        <taxon>Bacteroidota</taxon>
        <taxon>Cytophagia</taxon>
        <taxon>Cytophagales</taxon>
        <taxon>Reichenbachiellaceae</taxon>
        <taxon>Reichenbachiella</taxon>
    </lineage>
</organism>
<comment type="caution">
    <text evidence="2">The sequence shown here is derived from an EMBL/GenBank/DDBJ whole genome shotgun (WGS) entry which is preliminary data.</text>
</comment>
<dbReference type="PROSITE" id="PS51257">
    <property type="entry name" value="PROKAR_LIPOPROTEIN"/>
    <property type="match status" value="1"/>
</dbReference>
<dbReference type="EMBL" id="JAOYOD010000001">
    <property type="protein sequence ID" value="MCV9386038.1"/>
    <property type="molecule type" value="Genomic_DNA"/>
</dbReference>
<evidence type="ECO:0000313" key="2">
    <source>
        <dbReference type="EMBL" id="MCV9386038.1"/>
    </source>
</evidence>
<name>A0ABT3CRZ2_9BACT</name>
<evidence type="ECO:0000313" key="3">
    <source>
        <dbReference type="Proteomes" id="UP001300692"/>
    </source>
</evidence>
<evidence type="ECO:0008006" key="4">
    <source>
        <dbReference type="Google" id="ProtNLM"/>
    </source>
</evidence>
<dbReference type="RefSeq" id="WP_264136824.1">
    <property type="nucleotide sequence ID" value="NZ_JAOYOD010000001.1"/>
</dbReference>